<evidence type="ECO:0000313" key="2">
    <source>
        <dbReference type="Proteomes" id="UP000290288"/>
    </source>
</evidence>
<name>A0A4Q2D9W1_9AGAR</name>
<sequence>MTSKEEGSLVSMLVVYLPNELLRSVIKLAHNEVYAAADQYGHGVHPMPVEVAASLVCRRWRDTALSYPELWSIYHCIRPLPQRLGYERDRLQEYLKRSVNTDLELCFRFGAIGPSSSVLAKGELLASTLEHASRWRRLVLTSEGEDDALISFHRPLKKLSVPKLQYLDVRTSRFHDHDDLGWDSEPDWNPKLFFAEVCPSIEFLRLDVSAAMAQYRPRFENLVHFCFQPGPDIGPPNPVLIPSCFISVIQLPSIETISLWGNIYWAFQPKHIPALEAKQLRHFRVGGTTVWGIFTLLFLIHQVTAPLLESITIQGCDFSDQEFGFANLDPSHSEYTFPSFRSLYLIKIKLFTSLEQNDPDLFFNQLLGQLATRTRRAKNLTLSFGMERSLLAGLEAGTLQLCPEVEELTWNSPPSGFPLEVNDLKNRWPKLTRIRVPPHLPIASDAEDIEVNELRVVGHESWPPGYGWASSCREDDPFFSSVMVAL</sequence>
<dbReference type="EMBL" id="SDEE01000473">
    <property type="protein sequence ID" value="RXW16119.1"/>
    <property type="molecule type" value="Genomic_DNA"/>
</dbReference>
<comment type="caution">
    <text evidence="1">The sequence shown here is derived from an EMBL/GenBank/DDBJ whole genome shotgun (WGS) entry which is preliminary data.</text>
</comment>
<keyword evidence="2" id="KW-1185">Reference proteome</keyword>
<evidence type="ECO:0000313" key="1">
    <source>
        <dbReference type="EMBL" id="RXW16119.1"/>
    </source>
</evidence>
<proteinExistence type="predicted"/>
<reference evidence="1 2" key="1">
    <citation type="submission" date="2019-01" db="EMBL/GenBank/DDBJ databases">
        <title>Draft genome sequence of Psathyrella aberdarensis IHI B618.</title>
        <authorList>
            <person name="Buettner E."/>
            <person name="Kellner H."/>
        </authorList>
    </citation>
    <scope>NUCLEOTIDE SEQUENCE [LARGE SCALE GENOMIC DNA]</scope>
    <source>
        <strain evidence="1 2">IHI B618</strain>
    </source>
</reference>
<dbReference type="Proteomes" id="UP000290288">
    <property type="component" value="Unassembled WGS sequence"/>
</dbReference>
<dbReference type="OrthoDB" id="3023006at2759"/>
<organism evidence="1 2">
    <name type="scientific">Candolleomyces aberdarensis</name>
    <dbReference type="NCBI Taxonomy" id="2316362"/>
    <lineage>
        <taxon>Eukaryota</taxon>
        <taxon>Fungi</taxon>
        <taxon>Dikarya</taxon>
        <taxon>Basidiomycota</taxon>
        <taxon>Agaricomycotina</taxon>
        <taxon>Agaricomycetes</taxon>
        <taxon>Agaricomycetidae</taxon>
        <taxon>Agaricales</taxon>
        <taxon>Agaricineae</taxon>
        <taxon>Psathyrellaceae</taxon>
        <taxon>Candolleomyces</taxon>
    </lineage>
</organism>
<gene>
    <name evidence="1" type="ORF">EST38_g9730</name>
</gene>
<evidence type="ECO:0008006" key="3">
    <source>
        <dbReference type="Google" id="ProtNLM"/>
    </source>
</evidence>
<protein>
    <recommendedName>
        <fullName evidence="3">F-box domain-containing protein</fullName>
    </recommendedName>
</protein>
<accession>A0A4Q2D9W1</accession>
<dbReference type="AlphaFoldDB" id="A0A4Q2D9W1"/>